<dbReference type="PANTHER" id="PTHR43725:SF47">
    <property type="entry name" value="UDP-GLUCOSE 4-EPIMERASE"/>
    <property type="match status" value="1"/>
</dbReference>
<evidence type="ECO:0000313" key="10">
    <source>
        <dbReference type="EMBL" id="GAA3670574.1"/>
    </source>
</evidence>
<sequence>MRILVTGGAGYIGSHTVLLLLEEGHEVHVLDNLSNSSPEALRRVGELAGHRAHLHVADLLDAEATARVFAAVRPEAVIHFAGFKAVGESSAEPLKYYRNNVAGTLNLLEAMDAHGVRTLVFSSSATVYGEAGGVVKYTEELPLAAVNPYGRTKMHIEQMLDDLAASDPRWAIGKLRYFNPVGAHGSGRIGEDPQGIPNNLMPFVAQVAVGRREKLLVFGDDYPTPDGTGVRDYIHVVDLGAGHLAALEYLLKHGGLHAWNLGSGTGSSVLDVVRAFSRAAGREIPYEVAGRRPGDLPEYFADPALAREELGWKSERGLEEMAADVWRWQSGNPEGYPEQASPEQADPGPADPEAPNPPETPESASPAAGAPGGPEPSEGTGAPDSGPETPSAPETPSGPAASTKL</sequence>
<evidence type="ECO:0000313" key="11">
    <source>
        <dbReference type="Proteomes" id="UP001500752"/>
    </source>
</evidence>
<dbReference type="Gene3D" id="3.40.50.720">
    <property type="entry name" value="NAD(P)-binding Rossmann-like Domain"/>
    <property type="match status" value="1"/>
</dbReference>
<evidence type="ECO:0000259" key="9">
    <source>
        <dbReference type="Pfam" id="PF16363"/>
    </source>
</evidence>
<feature type="compositionally biased region" description="Pro residues" evidence="8">
    <location>
        <begin position="349"/>
        <end position="360"/>
    </location>
</feature>
<reference evidence="11" key="1">
    <citation type="journal article" date="2019" name="Int. J. Syst. Evol. Microbiol.">
        <title>The Global Catalogue of Microorganisms (GCM) 10K type strain sequencing project: providing services to taxonomists for standard genome sequencing and annotation.</title>
        <authorList>
            <consortium name="The Broad Institute Genomics Platform"/>
            <consortium name="The Broad Institute Genome Sequencing Center for Infectious Disease"/>
            <person name="Wu L."/>
            <person name="Ma J."/>
        </authorList>
    </citation>
    <scope>NUCLEOTIDE SEQUENCE [LARGE SCALE GENOMIC DNA]</scope>
    <source>
        <strain evidence="11">JCM 30742</strain>
    </source>
</reference>
<dbReference type="PANTHER" id="PTHR43725">
    <property type="entry name" value="UDP-GLUCOSE 4-EPIMERASE"/>
    <property type="match status" value="1"/>
</dbReference>
<dbReference type="NCBIfam" id="NF007956">
    <property type="entry name" value="PRK10675.1"/>
    <property type="match status" value="1"/>
</dbReference>
<name>A0ABP7BX36_9MICC</name>
<comment type="caution">
    <text evidence="10">The sequence shown here is derived from an EMBL/GenBank/DDBJ whole genome shotgun (WGS) entry which is preliminary data.</text>
</comment>
<dbReference type="CDD" id="cd05247">
    <property type="entry name" value="UDP_G4E_1_SDR_e"/>
    <property type="match status" value="1"/>
</dbReference>
<evidence type="ECO:0000256" key="2">
    <source>
        <dbReference type="ARBA" id="ARBA00001911"/>
    </source>
</evidence>
<dbReference type="InterPro" id="IPR036291">
    <property type="entry name" value="NAD(P)-bd_dom_sf"/>
</dbReference>
<dbReference type="InterPro" id="IPR016040">
    <property type="entry name" value="NAD(P)-bd_dom"/>
</dbReference>
<feature type="region of interest" description="Disordered" evidence="8">
    <location>
        <begin position="329"/>
        <end position="405"/>
    </location>
</feature>
<comment type="similarity">
    <text evidence="3">Belongs to the NAD(P)-dependent epimerase/dehydratase family.</text>
</comment>
<evidence type="ECO:0000256" key="6">
    <source>
        <dbReference type="ARBA" id="ARBA00023027"/>
    </source>
</evidence>
<dbReference type="Pfam" id="PF16363">
    <property type="entry name" value="GDP_Man_Dehyd"/>
    <property type="match status" value="1"/>
</dbReference>
<evidence type="ECO:0000256" key="4">
    <source>
        <dbReference type="ARBA" id="ARBA00013189"/>
    </source>
</evidence>
<feature type="compositionally biased region" description="Low complexity" evidence="8">
    <location>
        <begin position="361"/>
        <end position="383"/>
    </location>
</feature>
<dbReference type="Gene3D" id="3.90.25.10">
    <property type="entry name" value="UDP-galactose 4-epimerase, domain 1"/>
    <property type="match status" value="1"/>
</dbReference>
<gene>
    <name evidence="10" type="primary">galE</name>
    <name evidence="10" type="ORF">GCM10023081_06120</name>
</gene>
<dbReference type="EMBL" id="BAABEO010000008">
    <property type="protein sequence ID" value="GAA3670574.1"/>
    <property type="molecule type" value="Genomic_DNA"/>
</dbReference>
<keyword evidence="11" id="KW-1185">Reference proteome</keyword>
<evidence type="ECO:0000256" key="3">
    <source>
        <dbReference type="ARBA" id="ARBA00007637"/>
    </source>
</evidence>
<evidence type="ECO:0000256" key="5">
    <source>
        <dbReference type="ARBA" id="ARBA00018569"/>
    </source>
</evidence>
<dbReference type="NCBIfam" id="TIGR01179">
    <property type="entry name" value="galE"/>
    <property type="match status" value="1"/>
</dbReference>
<dbReference type="Proteomes" id="UP001500752">
    <property type="component" value="Unassembled WGS sequence"/>
</dbReference>
<evidence type="ECO:0000256" key="7">
    <source>
        <dbReference type="ARBA" id="ARBA00023235"/>
    </source>
</evidence>
<proteinExistence type="inferred from homology"/>
<feature type="domain" description="NAD(P)-binding" evidence="9">
    <location>
        <begin position="4"/>
        <end position="324"/>
    </location>
</feature>
<comment type="cofactor">
    <cofactor evidence="2">
        <name>NAD(+)</name>
        <dbReference type="ChEBI" id="CHEBI:57540"/>
    </cofactor>
</comment>
<dbReference type="EC" id="5.1.3.2" evidence="4"/>
<evidence type="ECO:0000256" key="1">
    <source>
        <dbReference type="ARBA" id="ARBA00000083"/>
    </source>
</evidence>
<evidence type="ECO:0000256" key="8">
    <source>
        <dbReference type="SAM" id="MobiDB-lite"/>
    </source>
</evidence>
<comment type="catalytic activity">
    <reaction evidence="1">
        <text>UDP-alpha-D-glucose = UDP-alpha-D-galactose</text>
        <dbReference type="Rhea" id="RHEA:22168"/>
        <dbReference type="ChEBI" id="CHEBI:58885"/>
        <dbReference type="ChEBI" id="CHEBI:66914"/>
        <dbReference type="EC" id="5.1.3.2"/>
    </reaction>
</comment>
<dbReference type="SUPFAM" id="SSF51735">
    <property type="entry name" value="NAD(P)-binding Rossmann-fold domains"/>
    <property type="match status" value="1"/>
</dbReference>
<accession>A0ABP7BX36</accession>
<organism evidence="10 11">
    <name type="scientific">Arthrobacter ginkgonis</name>
    <dbReference type="NCBI Taxonomy" id="1630594"/>
    <lineage>
        <taxon>Bacteria</taxon>
        <taxon>Bacillati</taxon>
        <taxon>Actinomycetota</taxon>
        <taxon>Actinomycetes</taxon>
        <taxon>Micrococcales</taxon>
        <taxon>Micrococcaceae</taxon>
        <taxon>Arthrobacter</taxon>
    </lineage>
</organism>
<protein>
    <recommendedName>
        <fullName evidence="5">UDP-glucose 4-epimerase</fullName>
        <ecNumber evidence="4">5.1.3.2</ecNumber>
    </recommendedName>
</protein>
<keyword evidence="7" id="KW-0413">Isomerase</keyword>
<keyword evidence="6" id="KW-0520">NAD</keyword>
<dbReference type="InterPro" id="IPR005886">
    <property type="entry name" value="UDP_G4E"/>
</dbReference>